<feature type="compositionally biased region" description="Low complexity" evidence="1">
    <location>
        <begin position="155"/>
        <end position="167"/>
    </location>
</feature>
<evidence type="ECO:0000313" key="2">
    <source>
        <dbReference type="EMBL" id="MCQ0970370.1"/>
    </source>
</evidence>
<evidence type="ECO:0000313" key="3">
    <source>
        <dbReference type="Proteomes" id="UP001203945"/>
    </source>
</evidence>
<feature type="compositionally biased region" description="Low complexity" evidence="1">
    <location>
        <begin position="294"/>
        <end position="311"/>
    </location>
</feature>
<feature type="compositionally biased region" description="Polar residues" evidence="1">
    <location>
        <begin position="140"/>
        <end position="149"/>
    </location>
</feature>
<feature type="compositionally biased region" description="Low complexity" evidence="1">
    <location>
        <begin position="205"/>
        <end position="218"/>
    </location>
</feature>
<dbReference type="RefSeq" id="WP_255329345.1">
    <property type="nucleotide sequence ID" value="NZ_JAKZEU010000002.1"/>
</dbReference>
<evidence type="ECO:0000256" key="1">
    <source>
        <dbReference type="SAM" id="MobiDB-lite"/>
    </source>
</evidence>
<name>A0ABT1MPZ0_9RHOB</name>
<feature type="region of interest" description="Disordered" evidence="1">
    <location>
        <begin position="30"/>
        <end position="320"/>
    </location>
</feature>
<accession>A0ABT1MPZ0</accession>
<reference evidence="2 3" key="1">
    <citation type="submission" date="2022-03" db="EMBL/GenBank/DDBJ databases">
        <authorList>
            <person name="He Y."/>
        </authorList>
    </citation>
    <scope>NUCLEOTIDE SEQUENCE [LARGE SCALE GENOMIC DNA]</scope>
    <source>
        <strain evidence="2 3">TK19116</strain>
    </source>
</reference>
<sequence>MAGGFTGGLIKGIVLGGAALAALSLIAPQPENAREPARVGEAAQPPTTERDVSQVPDEAPADRTKAEPMPSPADPVPAVTTGSPAAAPQPIESGDPGSADTEGQDTDTSLSAVEEGAQPVETGPSANVIDPLPSAPTDADASNVTQGENSPAEMSARPSFSSAAAPDMADDTPPGDPTVEALPAEQISPAVEPGPQTKPSTNPTPAAALSQALPLSILDAPDFNSLFAMQPEADDGPGDRPDGGPAEQQEETTGSAPAVVVPAFSPSISGAPPDLETRSAASDATIEPINEANSPSDPTLPSIDLSLPPDLNRLSAPESR</sequence>
<protein>
    <submittedName>
        <fullName evidence="2">Uncharacterized protein</fullName>
    </submittedName>
</protein>
<keyword evidence="3" id="KW-1185">Reference proteome</keyword>
<proteinExistence type="predicted"/>
<comment type="caution">
    <text evidence="2">The sequence shown here is derived from an EMBL/GenBank/DDBJ whole genome shotgun (WGS) entry which is preliminary data.</text>
</comment>
<dbReference type="Proteomes" id="UP001203945">
    <property type="component" value="Unassembled WGS sequence"/>
</dbReference>
<organism evidence="2 3">
    <name type="scientific">Paracoccus albicereus</name>
    <dbReference type="NCBI Taxonomy" id="2922394"/>
    <lineage>
        <taxon>Bacteria</taxon>
        <taxon>Pseudomonadati</taxon>
        <taxon>Pseudomonadota</taxon>
        <taxon>Alphaproteobacteria</taxon>
        <taxon>Rhodobacterales</taxon>
        <taxon>Paracoccaceae</taxon>
        <taxon>Paracoccus</taxon>
    </lineage>
</organism>
<gene>
    <name evidence="2" type="ORF">MLD63_08030</name>
</gene>
<dbReference type="EMBL" id="JAKZEU010000002">
    <property type="protein sequence ID" value="MCQ0970370.1"/>
    <property type="molecule type" value="Genomic_DNA"/>
</dbReference>